<evidence type="ECO:0000256" key="3">
    <source>
        <dbReference type="ARBA" id="ARBA00022989"/>
    </source>
</evidence>
<feature type="transmembrane region" description="Helical" evidence="5">
    <location>
        <begin position="222"/>
        <end position="248"/>
    </location>
</feature>
<feature type="transmembrane region" description="Helical" evidence="5">
    <location>
        <begin position="159"/>
        <end position="177"/>
    </location>
</feature>
<gene>
    <name evidence="6" type="ORF">J0X25_14740</name>
</gene>
<dbReference type="Gene3D" id="1.20.1080.10">
    <property type="entry name" value="Glycerol uptake facilitator protein"/>
    <property type="match status" value="1"/>
</dbReference>
<accession>A0A8A2VBU7</accession>
<feature type="transmembrane region" description="Helical" evidence="5">
    <location>
        <begin position="29"/>
        <end position="50"/>
    </location>
</feature>
<keyword evidence="4 5" id="KW-0472">Membrane</keyword>
<evidence type="ECO:0000313" key="6">
    <source>
        <dbReference type="EMBL" id="QSW98636.1"/>
    </source>
</evidence>
<sequence length="262" mass="27014">MSVAPDPSEIFHRAAEEGERRLEQSLLELISTGFIAGFTIVFGIAALGIVHSVVEPSAGDVAKLPGSLALGFGVVMLVVGRSELFNENFFAPVATAIERDDSWLIGSLLRLWAVTFVFNLVGGALMVFVLSVDGALPAGTGHALVTVAEEIAHREPRGAFADAIAGGALVALLSHLLEAVNSVGSRIAMAFIVGVLLALGPFDHVIVSVLHVFFGMRFGADIGIGTLGTMTAVVTAGNVVGGLGLVTFSHIAQVEGARSSGD</sequence>
<evidence type="ECO:0000256" key="1">
    <source>
        <dbReference type="ARBA" id="ARBA00004141"/>
    </source>
</evidence>
<dbReference type="GO" id="GO:0015499">
    <property type="term" value="F:formate transmembrane transporter activity"/>
    <property type="evidence" value="ECO:0007669"/>
    <property type="project" value="TreeGrafter"/>
</dbReference>
<dbReference type="InterPro" id="IPR023271">
    <property type="entry name" value="Aquaporin-like"/>
</dbReference>
<dbReference type="EMBL" id="CP071462">
    <property type="protein sequence ID" value="QSW98636.1"/>
    <property type="molecule type" value="Genomic_DNA"/>
</dbReference>
<dbReference type="GeneID" id="63188587"/>
<dbReference type="Pfam" id="PF01226">
    <property type="entry name" value="Form_Nir_trans"/>
    <property type="match status" value="1"/>
</dbReference>
<dbReference type="GO" id="GO:0005886">
    <property type="term" value="C:plasma membrane"/>
    <property type="evidence" value="ECO:0007669"/>
    <property type="project" value="TreeGrafter"/>
</dbReference>
<feature type="transmembrane region" description="Helical" evidence="5">
    <location>
        <begin position="62"/>
        <end position="80"/>
    </location>
</feature>
<dbReference type="InterPro" id="IPR000292">
    <property type="entry name" value="For/NO2_transpt"/>
</dbReference>
<keyword evidence="2 5" id="KW-0812">Transmembrane</keyword>
<dbReference type="PANTHER" id="PTHR30520:SF2">
    <property type="entry name" value="INNER MEMBRANE PROTEIN YFDC"/>
    <property type="match status" value="1"/>
</dbReference>
<proteinExistence type="predicted"/>
<feature type="transmembrane region" description="Helical" evidence="5">
    <location>
        <begin position="109"/>
        <end position="130"/>
    </location>
</feature>
<dbReference type="Proteomes" id="UP000663203">
    <property type="component" value="Chromosome"/>
</dbReference>
<dbReference type="RefSeq" id="WP_207288245.1">
    <property type="nucleotide sequence ID" value="NZ_CP071462.1"/>
</dbReference>
<evidence type="ECO:0000313" key="7">
    <source>
        <dbReference type="Proteomes" id="UP000663203"/>
    </source>
</evidence>
<dbReference type="PANTHER" id="PTHR30520">
    <property type="entry name" value="FORMATE TRANSPORTER-RELATED"/>
    <property type="match status" value="1"/>
</dbReference>
<protein>
    <submittedName>
        <fullName evidence="6">Formate/nitrite transporter family protein</fullName>
    </submittedName>
</protein>
<evidence type="ECO:0000256" key="5">
    <source>
        <dbReference type="SAM" id="Phobius"/>
    </source>
</evidence>
<organism evidence="6 7">
    <name type="scientific">Haloterrigena alkaliphila</name>
    <dbReference type="NCBI Taxonomy" id="2816475"/>
    <lineage>
        <taxon>Archaea</taxon>
        <taxon>Methanobacteriati</taxon>
        <taxon>Methanobacteriota</taxon>
        <taxon>Stenosarchaea group</taxon>
        <taxon>Halobacteria</taxon>
        <taxon>Halobacteriales</taxon>
        <taxon>Natrialbaceae</taxon>
        <taxon>Haloterrigena</taxon>
    </lineage>
</organism>
<keyword evidence="3 5" id="KW-1133">Transmembrane helix</keyword>
<reference evidence="6 7" key="1">
    <citation type="submission" date="2021-03" db="EMBL/GenBank/DDBJ databases">
        <title>Haloterrigena longa sp. nov. and Haloterrigena limicola sp. nov., extremely halophilic archaea isolated from a salt lake.</title>
        <authorList>
            <person name="Henglin C."/>
        </authorList>
    </citation>
    <scope>NUCLEOTIDE SEQUENCE [LARGE SCALE GENOMIC DNA]</scope>
    <source>
        <strain evidence="6 7">KZCA68</strain>
    </source>
</reference>
<dbReference type="KEGG" id="hakz:J0X25_14740"/>
<comment type="subcellular location">
    <subcellularLocation>
        <location evidence="1">Membrane</location>
        <topology evidence="1">Multi-pass membrane protein</topology>
    </subcellularLocation>
</comment>
<feature type="transmembrane region" description="Helical" evidence="5">
    <location>
        <begin position="189"/>
        <end position="216"/>
    </location>
</feature>
<evidence type="ECO:0000256" key="2">
    <source>
        <dbReference type="ARBA" id="ARBA00022692"/>
    </source>
</evidence>
<keyword evidence="7" id="KW-1185">Reference proteome</keyword>
<evidence type="ECO:0000256" key="4">
    <source>
        <dbReference type="ARBA" id="ARBA00023136"/>
    </source>
</evidence>
<name>A0A8A2VBU7_9EURY</name>
<dbReference type="AlphaFoldDB" id="A0A8A2VBU7"/>